<feature type="transmembrane region" description="Helical" evidence="1">
    <location>
        <begin position="92"/>
        <end position="109"/>
    </location>
</feature>
<organism evidence="2 3">
    <name type="scientific">Candidatus Blackburnbacteria bacterium RIFCSPHIGHO2_12_FULL_41_13b</name>
    <dbReference type="NCBI Taxonomy" id="1797517"/>
    <lineage>
        <taxon>Bacteria</taxon>
        <taxon>Candidatus Blackburniibacteriota</taxon>
    </lineage>
</organism>
<comment type="caution">
    <text evidence="2">The sequence shown here is derived from an EMBL/GenBank/DDBJ whole genome shotgun (WGS) entry which is preliminary data.</text>
</comment>
<keyword evidence="1" id="KW-1133">Transmembrane helix</keyword>
<feature type="transmembrane region" description="Helical" evidence="1">
    <location>
        <begin position="317"/>
        <end position="335"/>
    </location>
</feature>
<dbReference type="AlphaFoldDB" id="A0A1G1V4N1"/>
<reference evidence="2 3" key="1">
    <citation type="journal article" date="2016" name="Nat. Commun.">
        <title>Thousands of microbial genomes shed light on interconnected biogeochemical processes in an aquifer system.</title>
        <authorList>
            <person name="Anantharaman K."/>
            <person name="Brown C.T."/>
            <person name="Hug L.A."/>
            <person name="Sharon I."/>
            <person name="Castelle C.J."/>
            <person name="Probst A.J."/>
            <person name="Thomas B.C."/>
            <person name="Singh A."/>
            <person name="Wilkins M.J."/>
            <person name="Karaoz U."/>
            <person name="Brodie E.L."/>
            <person name="Williams K.H."/>
            <person name="Hubbard S.S."/>
            <person name="Banfield J.F."/>
        </authorList>
    </citation>
    <scope>NUCLEOTIDE SEQUENCE [LARGE SCALE GENOMIC DNA]</scope>
</reference>
<sequence>MVGKYTLRLLRYKYFLVLAAASILTTVAVWLPFLLRLDSFWGISLPRDGMATIVANYDGLFYIVAAKSWYDPAAITGQYPFQLEPIYYSAHYPLYPLLIRGVATIFPFLGYPYAMIITTLVSGILAVIMFYLLLLELGLKKQALWLALLFTFFPARWLVVRSIGSPEPLFIFTILASIYFFLKEKWWYAAFFGALAQLTKPPGILLFIGYTIALIAPYWQRLAHTDAQDWLRKLPWKAWPLLLIPLTLLSIYAFYGLRYGDFFAYFNSGDNIHLTFPPFQAFNPRQAWVGTFWLEEIVWLYLFGALGVLYLIKQKNVVLASFASVFFITLMFVSHRDISRYSLPLVPLLYIAFSKVLDFKEFKWVVLVLLIPIYLFSIVFIANNVTPVGDWKPLL</sequence>
<feature type="transmembrane region" description="Helical" evidence="1">
    <location>
        <begin position="166"/>
        <end position="182"/>
    </location>
</feature>
<gene>
    <name evidence="2" type="ORF">A3F61_00365</name>
</gene>
<feature type="transmembrane region" description="Helical" evidence="1">
    <location>
        <begin position="364"/>
        <end position="385"/>
    </location>
</feature>
<proteinExistence type="predicted"/>
<dbReference type="STRING" id="1797517.A3F61_00365"/>
<name>A0A1G1V4N1_9BACT</name>
<feature type="transmembrane region" description="Helical" evidence="1">
    <location>
        <begin position="202"/>
        <end position="219"/>
    </location>
</feature>
<feature type="transmembrane region" description="Helical" evidence="1">
    <location>
        <begin position="116"/>
        <end position="137"/>
    </location>
</feature>
<feature type="transmembrane region" description="Helical" evidence="1">
    <location>
        <begin position="239"/>
        <end position="257"/>
    </location>
</feature>
<dbReference type="Proteomes" id="UP000178272">
    <property type="component" value="Unassembled WGS sequence"/>
</dbReference>
<dbReference type="EMBL" id="MHCA01000057">
    <property type="protein sequence ID" value="OGY10339.1"/>
    <property type="molecule type" value="Genomic_DNA"/>
</dbReference>
<keyword evidence="1" id="KW-0812">Transmembrane</keyword>
<keyword evidence="1" id="KW-0472">Membrane</keyword>
<evidence type="ECO:0000313" key="2">
    <source>
        <dbReference type="EMBL" id="OGY10339.1"/>
    </source>
</evidence>
<feature type="transmembrane region" description="Helical" evidence="1">
    <location>
        <begin position="292"/>
        <end position="312"/>
    </location>
</feature>
<protein>
    <submittedName>
        <fullName evidence="2">Uncharacterized protein</fullName>
    </submittedName>
</protein>
<accession>A0A1G1V4N1</accession>
<feature type="transmembrane region" description="Helical" evidence="1">
    <location>
        <begin position="12"/>
        <end position="35"/>
    </location>
</feature>
<evidence type="ECO:0000313" key="3">
    <source>
        <dbReference type="Proteomes" id="UP000178272"/>
    </source>
</evidence>
<evidence type="ECO:0000256" key="1">
    <source>
        <dbReference type="SAM" id="Phobius"/>
    </source>
</evidence>
<feature type="transmembrane region" description="Helical" evidence="1">
    <location>
        <begin position="143"/>
        <end position="159"/>
    </location>
</feature>